<feature type="chain" id="PRO_5005854997" evidence="1">
    <location>
        <begin position="22"/>
        <end position="166"/>
    </location>
</feature>
<name>A0A0N0LTH7_9HELI</name>
<feature type="signal peptide" evidence="1">
    <location>
        <begin position="1"/>
        <end position="21"/>
    </location>
</feature>
<dbReference type="RefSeq" id="WP_054198373.1">
    <property type="nucleotide sequence ID" value="NZ_JNOC01000051.1"/>
</dbReference>
<comment type="caution">
    <text evidence="2">The sequence shown here is derived from an EMBL/GenBank/DDBJ whole genome shotgun (WGS) entry which is preliminary data.</text>
</comment>
<dbReference type="PATRIC" id="fig|35818.11.peg.1932"/>
<reference evidence="2 3" key="1">
    <citation type="submission" date="2014-06" db="EMBL/GenBank/DDBJ databases">
        <title>Helicobacter pullorum isolates in fresh chicken meat - phenotypic and genotypic features.</title>
        <authorList>
            <person name="Borges V."/>
            <person name="Santos A."/>
            <person name="Correia C.B."/>
            <person name="Saraiva M."/>
            <person name="Menard A."/>
            <person name="Vieira L."/>
            <person name="Sampaio D.A."/>
            <person name="Gomes J.P."/>
            <person name="Oleastro M."/>
        </authorList>
    </citation>
    <scope>NUCLEOTIDE SEQUENCE [LARGE SCALE GENOMIC DNA]</scope>
    <source>
        <strain evidence="2 3">229334/12</strain>
    </source>
</reference>
<dbReference type="Proteomes" id="UP000037997">
    <property type="component" value="Unassembled WGS sequence"/>
</dbReference>
<organism evidence="2 3">
    <name type="scientific">Helicobacter pullorum</name>
    <dbReference type="NCBI Taxonomy" id="35818"/>
    <lineage>
        <taxon>Bacteria</taxon>
        <taxon>Pseudomonadati</taxon>
        <taxon>Campylobacterota</taxon>
        <taxon>Epsilonproteobacteria</taxon>
        <taxon>Campylobacterales</taxon>
        <taxon>Helicobacteraceae</taxon>
        <taxon>Helicobacter</taxon>
    </lineage>
</organism>
<evidence type="ECO:0000256" key="1">
    <source>
        <dbReference type="SAM" id="SignalP"/>
    </source>
</evidence>
<protein>
    <submittedName>
        <fullName evidence="2">Uncharacterized protein</fullName>
    </submittedName>
</protein>
<proteinExistence type="predicted"/>
<accession>A0A0N0LTH7</accession>
<evidence type="ECO:0000313" key="2">
    <source>
        <dbReference type="EMBL" id="KPH55219.1"/>
    </source>
</evidence>
<dbReference type="AlphaFoldDB" id="A0A0N0LTH7"/>
<gene>
    <name evidence="2" type="ORF">HPU229334_09765</name>
</gene>
<sequence length="166" mass="18805">MNNQFLKITLMVFMLCGVALADIKDFIGVEIGKTTPNNLKKLYGPLQGNKDKYGYDSYSIDDNILGTSGNFFSFNNGKLDAYILFYTMNNKFLNRGVFLGSVMQFDYFLDNPKQTRIKLPVIQEAVLLDNGSTSVLLTFHEDIISITVSSSSDMPFRIKNMKESYK</sequence>
<dbReference type="EMBL" id="JNOC01000051">
    <property type="protein sequence ID" value="KPH55219.1"/>
    <property type="molecule type" value="Genomic_DNA"/>
</dbReference>
<evidence type="ECO:0000313" key="3">
    <source>
        <dbReference type="Proteomes" id="UP000037997"/>
    </source>
</evidence>
<keyword evidence="1" id="KW-0732">Signal</keyword>